<feature type="transmembrane region" description="Helical" evidence="2">
    <location>
        <begin position="7"/>
        <end position="27"/>
    </location>
</feature>
<dbReference type="Pfam" id="PF25963">
    <property type="entry name" value="Beta-barrel_AAEA"/>
    <property type="match status" value="1"/>
</dbReference>
<sequence>MSVKRYLPSLIALAFGLIGLSIILYAWQIPPFRSSVAQTNDAYIRGRLTSIAPQLSGFITDVPVQDFQVVKKGDVLAKIDDRQYVQALNQAQANLDSAKAALANNTQDIRSAEATIESRKASQDSAQASVATTEREWQRASRLKDKSYLSQSDADDAQLALQQAKASLEEAIAARHVAEEDLKSVKMDTQTLQASVESAQAALELARINLEHTTITAPIDGRLGQIGVRGGQYVAAGTTLMSLVGTDVWVIANFKETKLQGMALGQPVRFTVDALGGKAFTGHLEGFSPATGSEFSVLSSSNATGNFTKIAQRVPVRITIDAGQDGAEKLVPGLSVVVDISRE</sequence>
<dbReference type="Gene3D" id="1.10.287.470">
    <property type="entry name" value="Helix hairpin bin"/>
    <property type="match status" value="1"/>
</dbReference>
<dbReference type="Pfam" id="PF25917">
    <property type="entry name" value="BSH_RND"/>
    <property type="match status" value="1"/>
</dbReference>
<dbReference type="PANTHER" id="PTHR30386:SF24">
    <property type="entry name" value="MULTIDRUG RESISTANCE EFFLUX PUMP"/>
    <property type="match status" value="1"/>
</dbReference>
<proteinExistence type="predicted"/>
<protein>
    <submittedName>
        <fullName evidence="5">HlyD family secretion protein</fullName>
    </submittedName>
</protein>
<evidence type="ECO:0000259" key="4">
    <source>
        <dbReference type="Pfam" id="PF25963"/>
    </source>
</evidence>
<reference evidence="5 6" key="1">
    <citation type="submission" date="2023-09" db="EMBL/GenBank/DDBJ databases">
        <title>Thioclava shenzhenensis sp. nov., a multidrug resistant bacteria-antagonizing species isolated from coastal seawater.</title>
        <authorList>
            <person name="Long M."/>
        </authorList>
    </citation>
    <scope>NUCLEOTIDE SEQUENCE [LARGE SCALE GENOMIC DNA]</scope>
    <source>
        <strain evidence="5 6">FTW29</strain>
    </source>
</reference>
<feature type="coiled-coil region" evidence="1">
    <location>
        <begin position="88"/>
        <end position="115"/>
    </location>
</feature>
<accession>A0ABZ1DXY7</accession>
<evidence type="ECO:0000259" key="3">
    <source>
        <dbReference type="Pfam" id="PF25917"/>
    </source>
</evidence>
<keyword evidence="2" id="KW-0812">Transmembrane</keyword>
<feature type="coiled-coil region" evidence="1">
    <location>
        <begin position="154"/>
        <end position="181"/>
    </location>
</feature>
<keyword evidence="1" id="KW-0175">Coiled coil</keyword>
<dbReference type="PANTHER" id="PTHR30386">
    <property type="entry name" value="MEMBRANE FUSION SUBUNIT OF EMRAB-TOLC MULTIDRUG EFFLUX PUMP"/>
    <property type="match status" value="1"/>
</dbReference>
<dbReference type="InterPro" id="IPR050739">
    <property type="entry name" value="MFP"/>
</dbReference>
<gene>
    <name evidence="5" type="ORF">RPE78_09090</name>
</gene>
<dbReference type="InterPro" id="IPR058625">
    <property type="entry name" value="MdtA-like_BSH"/>
</dbReference>
<dbReference type="Gene3D" id="2.40.30.170">
    <property type="match status" value="1"/>
</dbReference>
<evidence type="ECO:0000313" key="5">
    <source>
        <dbReference type="EMBL" id="WRY32862.1"/>
    </source>
</evidence>
<organism evidence="5 6">
    <name type="scientific">Thioclava litoralis</name>
    <dbReference type="NCBI Taxonomy" id="3076557"/>
    <lineage>
        <taxon>Bacteria</taxon>
        <taxon>Pseudomonadati</taxon>
        <taxon>Pseudomonadota</taxon>
        <taxon>Alphaproteobacteria</taxon>
        <taxon>Rhodobacterales</taxon>
        <taxon>Paracoccaceae</taxon>
        <taxon>Thioclava</taxon>
    </lineage>
</organism>
<dbReference type="RefSeq" id="WP_339109191.1">
    <property type="nucleotide sequence ID" value="NZ_CP135443.1"/>
</dbReference>
<feature type="domain" description="Multidrug resistance protein MdtA-like barrel-sandwich hybrid" evidence="3">
    <location>
        <begin position="49"/>
        <end position="244"/>
    </location>
</feature>
<evidence type="ECO:0000256" key="2">
    <source>
        <dbReference type="SAM" id="Phobius"/>
    </source>
</evidence>
<dbReference type="Gene3D" id="2.40.50.100">
    <property type="match status" value="1"/>
</dbReference>
<name>A0ABZ1DXY7_9RHOB</name>
<evidence type="ECO:0000256" key="1">
    <source>
        <dbReference type="SAM" id="Coils"/>
    </source>
</evidence>
<dbReference type="Proteomes" id="UP001623290">
    <property type="component" value="Chromosome"/>
</dbReference>
<dbReference type="InterPro" id="IPR058634">
    <property type="entry name" value="AaeA-lik-b-barrel"/>
</dbReference>
<keyword evidence="2" id="KW-0472">Membrane</keyword>
<feature type="domain" description="p-hydroxybenzoic acid efflux pump subunit AaeA-like beta-barrel" evidence="4">
    <location>
        <begin position="249"/>
        <end position="340"/>
    </location>
</feature>
<keyword evidence="2" id="KW-1133">Transmembrane helix</keyword>
<evidence type="ECO:0000313" key="6">
    <source>
        <dbReference type="Proteomes" id="UP001623290"/>
    </source>
</evidence>
<dbReference type="SUPFAM" id="SSF111369">
    <property type="entry name" value="HlyD-like secretion proteins"/>
    <property type="match status" value="3"/>
</dbReference>
<dbReference type="EMBL" id="CP135443">
    <property type="protein sequence ID" value="WRY32862.1"/>
    <property type="molecule type" value="Genomic_DNA"/>
</dbReference>
<keyword evidence="6" id="KW-1185">Reference proteome</keyword>